<dbReference type="InterPro" id="IPR048066">
    <property type="entry name" value="ATG26_PH_GRAM1"/>
</dbReference>
<dbReference type="OrthoDB" id="10261837at2759"/>
<dbReference type="PANTHER" id="PTHR22902">
    <property type="entry name" value="SESQUIPEDALIAN"/>
    <property type="match status" value="1"/>
</dbReference>
<evidence type="ECO:0000259" key="3">
    <source>
        <dbReference type="PROSITE" id="PS50003"/>
    </source>
</evidence>
<dbReference type="PROSITE" id="PS50003">
    <property type="entry name" value="PH_DOMAIN"/>
    <property type="match status" value="1"/>
</dbReference>
<evidence type="ECO:0000313" key="4">
    <source>
        <dbReference type="EMBL" id="EMR69057.1"/>
    </source>
</evidence>
<dbReference type="HOGENOM" id="CLU_662275_0_0_1"/>
<dbReference type="SMART" id="SM00568">
    <property type="entry name" value="GRAM"/>
    <property type="match status" value="1"/>
</dbReference>
<dbReference type="InterPro" id="IPR011993">
    <property type="entry name" value="PH-like_dom_sf"/>
</dbReference>
<dbReference type="SUPFAM" id="SSF50729">
    <property type="entry name" value="PH domain-like"/>
    <property type="match status" value="1"/>
</dbReference>
<dbReference type="SMART" id="SM00233">
    <property type="entry name" value="PH"/>
    <property type="match status" value="1"/>
</dbReference>
<name>M7SXP5_EUTLA</name>
<dbReference type="GO" id="GO:0007032">
    <property type="term" value="P:endosome organization"/>
    <property type="evidence" value="ECO:0007669"/>
    <property type="project" value="TreeGrafter"/>
</dbReference>
<dbReference type="OMA" id="ILAYYND"/>
<dbReference type="GO" id="GO:0042147">
    <property type="term" value="P:retrograde transport, endosome to Golgi"/>
    <property type="evidence" value="ECO:0007669"/>
    <property type="project" value="TreeGrafter"/>
</dbReference>
<dbReference type="InterPro" id="IPR045188">
    <property type="entry name" value="Boi1/Boi2-like"/>
</dbReference>
<dbReference type="Proteomes" id="UP000012174">
    <property type="component" value="Unassembled WGS sequence"/>
</dbReference>
<dbReference type="InterPro" id="IPR001849">
    <property type="entry name" value="PH_domain"/>
</dbReference>
<dbReference type="AlphaFoldDB" id="M7SXP5"/>
<feature type="compositionally biased region" description="Basic and acidic residues" evidence="2">
    <location>
        <begin position="1"/>
        <end position="11"/>
    </location>
</feature>
<dbReference type="GO" id="GO:0001881">
    <property type="term" value="P:receptor recycling"/>
    <property type="evidence" value="ECO:0007669"/>
    <property type="project" value="TreeGrafter"/>
</dbReference>
<protein>
    <submittedName>
        <fullName evidence="4">Putative autophagy-related protein 26 protein</fullName>
    </submittedName>
</protein>
<proteinExistence type="predicted"/>
<dbReference type="PANTHER" id="PTHR22902:SF27">
    <property type="entry name" value="PLECKSTRIN HOMOLOGY DOMAIN-CONTAINING FAMILY A MEMBER 3"/>
    <property type="match status" value="1"/>
</dbReference>
<evidence type="ECO:0000256" key="2">
    <source>
        <dbReference type="SAM" id="MobiDB-lite"/>
    </source>
</evidence>
<feature type="compositionally biased region" description="Polar residues" evidence="2">
    <location>
        <begin position="146"/>
        <end position="155"/>
    </location>
</feature>
<keyword evidence="1" id="KW-0597">Phosphoprotein</keyword>
<dbReference type="InterPro" id="IPR004182">
    <property type="entry name" value="GRAM"/>
</dbReference>
<evidence type="ECO:0000256" key="1">
    <source>
        <dbReference type="ARBA" id="ARBA00022553"/>
    </source>
</evidence>
<dbReference type="EMBL" id="KB706138">
    <property type="protein sequence ID" value="EMR69057.1"/>
    <property type="molecule type" value="Genomic_DNA"/>
</dbReference>
<feature type="region of interest" description="Disordered" evidence="2">
    <location>
        <begin position="49"/>
        <end position="173"/>
    </location>
</feature>
<accession>M7SXP5</accession>
<feature type="domain" description="PH" evidence="3">
    <location>
        <begin position="267"/>
        <end position="363"/>
    </location>
</feature>
<dbReference type="FunFam" id="2.30.29.30:FF:000560">
    <property type="entry name" value="Sterol 3-beta-glucosyltransferase"/>
    <property type="match status" value="1"/>
</dbReference>
<dbReference type="STRING" id="1287681.M7SXP5"/>
<dbReference type="KEGG" id="ela:UCREL1_3928"/>
<sequence length="415" mass="47029">MDLPERLKDHGEEAEEDVIQPTQGPQMFINMNQSIFGLIAAAGSTVDFNDRFEGQSSDEEDAGDDESSQPRIKGKEREDVAQTTVLKKSASGKEKSGRHRRRISGQLLRSLPQLPRLATRSLSKRSSKLKGPRESDSSIEADGEASSPSQTNEPRSPTVEVTKADREGRRAPVMSRILEARAEMSSRPSFDLERVSGDYRSGDGDSDVSRPSALSRKLKEIFEFDEFEEVVEEYPCWLLQSVLLQGYLYITSKHICFYAYLPKKAHEVAKSGYLSKSGKRNPKYNRYWFRLKGDVLAYYRDASNLYFPNGQIDLRYAISASISDKDKDGLHFTVVTHHRTYYFRADSAPSAKEWVKSLQRVIFRSHNDGDSVKISLPIENVLDIEDSQMIEFADTCKVRVIDNDETYAIDEVSYS</sequence>
<dbReference type="GO" id="GO:0055037">
    <property type="term" value="C:recycling endosome"/>
    <property type="evidence" value="ECO:0007669"/>
    <property type="project" value="TreeGrafter"/>
</dbReference>
<dbReference type="GO" id="GO:0005829">
    <property type="term" value="C:cytosol"/>
    <property type="evidence" value="ECO:0007669"/>
    <property type="project" value="GOC"/>
</dbReference>
<evidence type="ECO:0000313" key="5">
    <source>
        <dbReference type="Proteomes" id="UP000012174"/>
    </source>
</evidence>
<feature type="compositionally biased region" description="Acidic residues" evidence="2">
    <location>
        <begin position="56"/>
        <end position="67"/>
    </location>
</feature>
<dbReference type="Gene3D" id="2.30.29.30">
    <property type="entry name" value="Pleckstrin-homology domain (PH domain)/Phosphotyrosine-binding domain (PTB)"/>
    <property type="match status" value="2"/>
</dbReference>
<feature type="compositionally biased region" description="Low complexity" evidence="2">
    <location>
        <begin position="104"/>
        <end position="121"/>
    </location>
</feature>
<keyword evidence="5" id="KW-1185">Reference proteome</keyword>
<dbReference type="Pfam" id="PF02893">
    <property type="entry name" value="GRAM"/>
    <property type="match status" value="1"/>
</dbReference>
<reference evidence="5" key="1">
    <citation type="journal article" date="2013" name="Genome Announc.">
        <title>Draft genome sequence of the grapevine dieback fungus Eutypa lata UCR-EL1.</title>
        <authorList>
            <person name="Blanco-Ulate B."/>
            <person name="Rolshausen P.E."/>
            <person name="Cantu D."/>
        </authorList>
    </citation>
    <scope>NUCLEOTIDE SEQUENCE [LARGE SCALE GENOMIC DNA]</scope>
    <source>
        <strain evidence="5">UCR-EL1</strain>
    </source>
</reference>
<gene>
    <name evidence="4" type="ORF">UCREL1_3928</name>
</gene>
<dbReference type="GO" id="GO:0005802">
    <property type="term" value="C:trans-Golgi network"/>
    <property type="evidence" value="ECO:0007669"/>
    <property type="project" value="TreeGrafter"/>
</dbReference>
<dbReference type="GO" id="GO:0005769">
    <property type="term" value="C:early endosome"/>
    <property type="evidence" value="ECO:0007669"/>
    <property type="project" value="TreeGrafter"/>
</dbReference>
<dbReference type="CDD" id="cd13215">
    <property type="entry name" value="PH-GRAM1_AGT26"/>
    <property type="match status" value="1"/>
</dbReference>
<feature type="region of interest" description="Disordered" evidence="2">
    <location>
        <begin position="1"/>
        <end position="23"/>
    </location>
</feature>
<dbReference type="Pfam" id="PF00169">
    <property type="entry name" value="PH"/>
    <property type="match status" value="1"/>
</dbReference>
<organism evidence="4 5">
    <name type="scientific">Eutypa lata (strain UCR-EL1)</name>
    <name type="common">Grapevine dieback disease fungus</name>
    <name type="synonym">Eutypa armeniacae</name>
    <dbReference type="NCBI Taxonomy" id="1287681"/>
    <lineage>
        <taxon>Eukaryota</taxon>
        <taxon>Fungi</taxon>
        <taxon>Dikarya</taxon>
        <taxon>Ascomycota</taxon>
        <taxon>Pezizomycotina</taxon>
        <taxon>Sordariomycetes</taxon>
        <taxon>Xylariomycetidae</taxon>
        <taxon>Xylariales</taxon>
        <taxon>Diatrypaceae</taxon>
        <taxon>Eutypa</taxon>
    </lineage>
</organism>
<dbReference type="eggNOG" id="KOG1192">
    <property type="taxonomic scope" value="Eukaryota"/>
</dbReference>